<reference evidence="1" key="1">
    <citation type="submission" date="2020-11" db="EMBL/GenBank/DDBJ databases">
        <authorList>
            <person name="Whitehead M."/>
        </authorList>
    </citation>
    <scope>NUCLEOTIDE SEQUENCE</scope>
    <source>
        <strain evidence="1">EGII</strain>
    </source>
</reference>
<name>A0A811U687_CERCA</name>
<evidence type="ECO:0000313" key="2">
    <source>
        <dbReference type="Proteomes" id="UP000606786"/>
    </source>
</evidence>
<dbReference type="Proteomes" id="UP000606786">
    <property type="component" value="Unassembled WGS sequence"/>
</dbReference>
<gene>
    <name evidence="1" type="ORF">CCAP1982_LOCUS2745</name>
</gene>
<dbReference type="AlphaFoldDB" id="A0A811U687"/>
<sequence length="64" mass="7260">HLPSILSLPLPLPLPLNVVRWTPGKALCGFRDSLLTLTNTDGGVQRHVAECSRAYRRRLRWSPR</sequence>
<proteinExistence type="predicted"/>
<feature type="non-terminal residue" evidence="1">
    <location>
        <position position="1"/>
    </location>
</feature>
<comment type="caution">
    <text evidence="1">The sequence shown here is derived from an EMBL/GenBank/DDBJ whole genome shotgun (WGS) entry which is preliminary data.</text>
</comment>
<protein>
    <submittedName>
        <fullName evidence="1">(Mediterranean fruit fly) hypothetical protein</fullName>
    </submittedName>
</protein>
<accession>A0A811U687</accession>
<dbReference type="EMBL" id="CAJHJT010000001">
    <property type="protein sequence ID" value="CAD6993960.1"/>
    <property type="molecule type" value="Genomic_DNA"/>
</dbReference>
<keyword evidence="2" id="KW-1185">Reference proteome</keyword>
<organism evidence="1 2">
    <name type="scientific">Ceratitis capitata</name>
    <name type="common">Mediterranean fruit fly</name>
    <name type="synonym">Tephritis capitata</name>
    <dbReference type="NCBI Taxonomy" id="7213"/>
    <lineage>
        <taxon>Eukaryota</taxon>
        <taxon>Metazoa</taxon>
        <taxon>Ecdysozoa</taxon>
        <taxon>Arthropoda</taxon>
        <taxon>Hexapoda</taxon>
        <taxon>Insecta</taxon>
        <taxon>Pterygota</taxon>
        <taxon>Neoptera</taxon>
        <taxon>Endopterygota</taxon>
        <taxon>Diptera</taxon>
        <taxon>Brachycera</taxon>
        <taxon>Muscomorpha</taxon>
        <taxon>Tephritoidea</taxon>
        <taxon>Tephritidae</taxon>
        <taxon>Ceratitis</taxon>
        <taxon>Ceratitis</taxon>
    </lineage>
</organism>
<evidence type="ECO:0000313" key="1">
    <source>
        <dbReference type="EMBL" id="CAD6993960.1"/>
    </source>
</evidence>